<feature type="binding site" evidence="8">
    <location>
        <position position="191"/>
    </location>
    <ligand>
        <name>substrate</name>
    </ligand>
</feature>
<accession>A0A1B9F906</accession>
<feature type="binding site" evidence="8">
    <location>
        <position position="150"/>
    </location>
    <ligand>
        <name>substrate</name>
    </ligand>
</feature>
<organism evidence="9 10">
    <name type="scientific">Dissulfuribacter thermophilus</name>
    <dbReference type="NCBI Taxonomy" id="1156395"/>
    <lineage>
        <taxon>Bacteria</taxon>
        <taxon>Pseudomonadati</taxon>
        <taxon>Thermodesulfobacteriota</taxon>
        <taxon>Dissulfuribacteria</taxon>
        <taxon>Dissulfuribacterales</taxon>
        <taxon>Dissulfuribacteraceae</taxon>
        <taxon>Dissulfuribacter</taxon>
    </lineage>
</organism>
<dbReference type="STRING" id="1156395.DBT_0219"/>
<feature type="binding site" evidence="8">
    <location>
        <position position="400"/>
    </location>
    <ligand>
        <name>substrate</name>
    </ligand>
</feature>
<dbReference type="NCBIfam" id="NF003802">
    <property type="entry name" value="PRK05388.1"/>
    <property type="match status" value="1"/>
</dbReference>
<comment type="subcellular location">
    <subcellularLocation>
        <location evidence="8">Cytoplasm</location>
    </subcellularLocation>
</comment>
<feature type="site" description="Involved in the stabilization of negative charge on the oxyanion by the formation of the oxyanion hole" evidence="8">
    <location>
        <position position="113"/>
    </location>
</feature>
<dbReference type="InterPro" id="IPR002813">
    <property type="entry name" value="Arg_biosynth_ArgJ"/>
</dbReference>
<dbReference type="GO" id="GO:0004042">
    <property type="term" value="F:L-glutamate N-acetyltransferase activity"/>
    <property type="evidence" value="ECO:0007669"/>
    <property type="project" value="UniProtKB-UniRule"/>
</dbReference>
<dbReference type="OrthoDB" id="9804242at2"/>
<dbReference type="PANTHER" id="PTHR23100:SF0">
    <property type="entry name" value="ARGININE BIOSYNTHESIS BIFUNCTIONAL PROTEIN ARGJ, MITOCHONDRIAL"/>
    <property type="match status" value="1"/>
</dbReference>
<comment type="subunit">
    <text evidence="2 8">Heterotetramer of two alpha and two beta chains.</text>
</comment>
<keyword evidence="7 8" id="KW-0012">Acyltransferase</keyword>
<evidence type="ECO:0000256" key="5">
    <source>
        <dbReference type="ARBA" id="ARBA00022679"/>
    </source>
</evidence>
<evidence type="ECO:0000256" key="7">
    <source>
        <dbReference type="ARBA" id="ARBA00023315"/>
    </source>
</evidence>
<evidence type="ECO:0000256" key="6">
    <source>
        <dbReference type="ARBA" id="ARBA00022813"/>
    </source>
</evidence>
<dbReference type="CDD" id="cd02152">
    <property type="entry name" value="OAT"/>
    <property type="match status" value="1"/>
</dbReference>
<dbReference type="AlphaFoldDB" id="A0A1B9F906"/>
<feature type="binding site" evidence="8">
    <location>
        <position position="405"/>
    </location>
    <ligand>
        <name>substrate</name>
    </ligand>
</feature>
<comment type="catalytic activity">
    <reaction evidence="8">
        <text>N(2)-acetyl-L-ornithine + L-glutamate = N-acetyl-L-glutamate + L-ornithine</text>
        <dbReference type="Rhea" id="RHEA:15349"/>
        <dbReference type="ChEBI" id="CHEBI:29985"/>
        <dbReference type="ChEBI" id="CHEBI:44337"/>
        <dbReference type="ChEBI" id="CHEBI:46911"/>
        <dbReference type="ChEBI" id="CHEBI:57805"/>
        <dbReference type="EC" id="2.3.1.35"/>
    </reaction>
</comment>
<dbReference type="EC" id="2.3.1.1" evidence="8"/>
<evidence type="ECO:0000256" key="1">
    <source>
        <dbReference type="ARBA" id="ARBA00006774"/>
    </source>
</evidence>
<dbReference type="InterPro" id="IPR042195">
    <property type="entry name" value="ArgJ_beta_C"/>
</dbReference>
<dbReference type="Pfam" id="PF01960">
    <property type="entry name" value="ArgJ"/>
    <property type="match status" value="1"/>
</dbReference>
<evidence type="ECO:0000256" key="4">
    <source>
        <dbReference type="ARBA" id="ARBA00022605"/>
    </source>
</evidence>
<keyword evidence="8" id="KW-0511">Multifunctional enzyme</keyword>
<dbReference type="EMBL" id="MAGO01000001">
    <property type="protein sequence ID" value="OCC16402.1"/>
    <property type="molecule type" value="Genomic_DNA"/>
</dbReference>
<evidence type="ECO:0000256" key="2">
    <source>
        <dbReference type="ARBA" id="ARBA00011475"/>
    </source>
</evidence>
<dbReference type="GO" id="GO:0006526">
    <property type="term" value="P:L-arginine biosynthetic process"/>
    <property type="evidence" value="ECO:0007669"/>
    <property type="project" value="UniProtKB-UniRule"/>
</dbReference>
<feature type="site" description="Cleavage; by autolysis" evidence="8">
    <location>
        <begin position="190"/>
        <end position="191"/>
    </location>
</feature>
<keyword evidence="4 8" id="KW-0028">Amino-acid biosynthesis</keyword>
<dbReference type="InterPro" id="IPR016117">
    <property type="entry name" value="ArgJ-like_dom_sf"/>
</dbReference>
<dbReference type="UniPathway" id="UPA00068">
    <property type="reaction ID" value="UER00106"/>
</dbReference>
<dbReference type="Gene3D" id="3.10.20.340">
    <property type="entry name" value="ArgJ beta chain, C-terminal domain"/>
    <property type="match status" value="1"/>
</dbReference>
<feature type="active site" description="Nucleophile" evidence="8">
    <location>
        <position position="191"/>
    </location>
</feature>
<gene>
    <name evidence="8" type="primary">argJ</name>
    <name evidence="9" type="ORF">DBT_0219</name>
</gene>
<dbReference type="Proteomes" id="UP000093080">
    <property type="component" value="Unassembled WGS sequence"/>
</dbReference>
<keyword evidence="10" id="KW-1185">Reference proteome</keyword>
<evidence type="ECO:0000313" key="9">
    <source>
        <dbReference type="EMBL" id="OCC16402.1"/>
    </source>
</evidence>
<dbReference type="FunFam" id="3.60.70.12:FF:000001">
    <property type="entry name" value="Arginine biosynthesis bifunctional protein ArgJ, chloroplastic"/>
    <property type="match status" value="1"/>
</dbReference>
<comment type="pathway">
    <text evidence="8">Amino-acid biosynthesis; L-arginine biosynthesis; L-ornithine and N-acetyl-L-glutamate from L-glutamate and N(2)-acetyl-L-ornithine (cyclic): step 1/1.</text>
</comment>
<dbReference type="PANTHER" id="PTHR23100">
    <property type="entry name" value="ARGININE BIOSYNTHESIS BIFUNCTIONAL PROTEIN ARGJ"/>
    <property type="match status" value="1"/>
</dbReference>
<name>A0A1B9F906_9BACT</name>
<evidence type="ECO:0000313" key="10">
    <source>
        <dbReference type="Proteomes" id="UP000093080"/>
    </source>
</evidence>
<evidence type="ECO:0000256" key="8">
    <source>
        <dbReference type="HAMAP-Rule" id="MF_01106"/>
    </source>
</evidence>
<comment type="function">
    <text evidence="8">Catalyzes two activities which are involved in the cyclic version of arginine biosynthesis: the synthesis of N-acetylglutamate from glutamate and acetyl-CoA as the acetyl donor, and of ornithine by transacetylation between N(2)-acetylornithine and glutamate.</text>
</comment>
<dbReference type="GO" id="GO:0005737">
    <property type="term" value="C:cytoplasm"/>
    <property type="evidence" value="ECO:0007669"/>
    <property type="project" value="UniProtKB-SubCell"/>
</dbReference>
<comment type="similarity">
    <text evidence="1 8">Belongs to the ArgJ family.</text>
</comment>
<comment type="catalytic activity">
    <reaction evidence="8">
        <text>L-glutamate + acetyl-CoA = N-acetyl-L-glutamate + CoA + H(+)</text>
        <dbReference type="Rhea" id="RHEA:24292"/>
        <dbReference type="ChEBI" id="CHEBI:15378"/>
        <dbReference type="ChEBI" id="CHEBI:29985"/>
        <dbReference type="ChEBI" id="CHEBI:44337"/>
        <dbReference type="ChEBI" id="CHEBI:57287"/>
        <dbReference type="ChEBI" id="CHEBI:57288"/>
        <dbReference type="EC" id="2.3.1.1"/>
    </reaction>
</comment>
<keyword evidence="6 8" id="KW-0068">Autocatalytic cleavage</keyword>
<keyword evidence="8" id="KW-0963">Cytoplasm</keyword>
<evidence type="ECO:0000256" key="3">
    <source>
        <dbReference type="ARBA" id="ARBA00022571"/>
    </source>
</evidence>
<dbReference type="SUPFAM" id="SSF56266">
    <property type="entry name" value="DmpA/ArgJ-like"/>
    <property type="match status" value="1"/>
</dbReference>
<dbReference type="PATRIC" id="fig|1156395.6.peg.221"/>
<dbReference type="Gene3D" id="3.60.70.12">
    <property type="entry name" value="L-amino peptidase D-ALA esterase/amidase"/>
    <property type="match status" value="1"/>
</dbReference>
<comment type="pathway">
    <text evidence="8">Amino-acid biosynthesis; L-arginine biosynthesis; N(2)-acetyl-L-ornithine from L-glutamate: step 1/4.</text>
</comment>
<feature type="binding site" evidence="8">
    <location>
        <position position="277"/>
    </location>
    <ligand>
        <name>substrate</name>
    </ligand>
</feature>
<dbReference type="GO" id="GO:0004358">
    <property type="term" value="F:L-glutamate N-acetyltransferase activity, acting on acetyl-L-ornithine as donor"/>
    <property type="evidence" value="ECO:0007669"/>
    <property type="project" value="UniProtKB-UniRule"/>
</dbReference>
<keyword evidence="5 8" id="KW-0808">Transferase</keyword>
<dbReference type="NCBIfam" id="TIGR00120">
    <property type="entry name" value="ArgJ"/>
    <property type="match status" value="1"/>
</dbReference>
<dbReference type="GO" id="GO:0006592">
    <property type="term" value="P:ornithine biosynthetic process"/>
    <property type="evidence" value="ECO:0007669"/>
    <property type="project" value="TreeGrafter"/>
</dbReference>
<feature type="chain" id="PRO_5023460280" description="Arginine biosynthesis bifunctional protein ArgJ alpha chain" evidence="8">
    <location>
        <begin position="1"/>
        <end position="190"/>
    </location>
</feature>
<feature type="chain" id="PRO_5023460281" description="Arginine biosynthesis bifunctional protein ArgJ beta chain" evidence="8">
    <location>
        <begin position="191"/>
        <end position="405"/>
    </location>
</feature>
<comment type="caution">
    <text evidence="9">The sequence shown here is derived from an EMBL/GenBank/DDBJ whole genome shotgun (WGS) entry which is preliminary data.</text>
</comment>
<feature type="site" description="Involved in the stabilization of negative charge on the oxyanion by the formation of the oxyanion hole" evidence="8">
    <location>
        <position position="114"/>
    </location>
</feature>
<reference evidence="9 10" key="1">
    <citation type="submission" date="2016-06" db="EMBL/GenBank/DDBJ databases">
        <title>Respiratory ammonification of nitrate coupled to the oxidation of elemental sulfur in deep-sea autotrophic thermophilic bacteria.</title>
        <authorList>
            <person name="Slobodkina G.B."/>
            <person name="Mardanov A.V."/>
            <person name="Ravin N.V."/>
            <person name="Frolova A.A."/>
            <person name="Viryasiv M.B."/>
            <person name="Chernyh N.A."/>
            <person name="Bonch-Osmolovskaya E.A."/>
            <person name="Slobodkin A.I."/>
        </authorList>
    </citation>
    <scope>NUCLEOTIDE SEQUENCE [LARGE SCALE GENOMIC DNA]</scope>
    <source>
        <strain evidence="9 10">S69</strain>
    </source>
</reference>
<dbReference type="EC" id="2.3.1.35" evidence="8"/>
<protein>
    <recommendedName>
        <fullName evidence="8">Arginine biosynthesis bifunctional protein ArgJ</fullName>
    </recommendedName>
    <domain>
        <recommendedName>
            <fullName evidence="8">Glutamate N-acetyltransferase</fullName>
            <ecNumber evidence="8">2.3.1.35</ecNumber>
        </recommendedName>
        <alternativeName>
            <fullName evidence="8">Ornithine acetyltransferase</fullName>
            <shortName evidence="8">OATase</shortName>
        </alternativeName>
        <alternativeName>
            <fullName evidence="8">Ornithine transacetylase</fullName>
        </alternativeName>
    </domain>
    <domain>
        <recommendedName>
            <fullName evidence="8">Amino-acid acetyltransferase</fullName>
            <ecNumber evidence="8">2.3.1.1</ecNumber>
        </recommendedName>
        <alternativeName>
            <fullName evidence="8">N-acetylglutamate synthase</fullName>
            <shortName evidence="8">AGSase</shortName>
        </alternativeName>
    </domain>
    <component>
        <recommendedName>
            <fullName evidence="8">Arginine biosynthesis bifunctional protein ArgJ alpha chain</fullName>
        </recommendedName>
    </component>
    <component>
        <recommendedName>
            <fullName evidence="8">Arginine biosynthesis bifunctional protein ArgJ beta chain</fullName>
        </recommendedName>
    </component>
</protein>
<proteinExistence type="inferred from homology"/>
<dbReference type="HAMAP" id="MF_01106">
    <property type="entry name" value="ArgJ"/>
    <property type="match status" value="1"/>
</dbReference>
<keyword evidence="3 8" id="KW-0055">Arginine biosynthesis</keyword>
<feature type="binding site" evidence="8">
    <location>
        <position position="176"/>
    </location>
    <ligand>
        <name>substrate</name>
    </ligand>
</feature>
<sequence>MDTSAIKVKGFRGAATIANIRYQGRPDLGMIVSDVPAVSAACFTKNSVKAAPVKIGIQRFKEKKEVLLKALLVNSGNANACTGELGIKRTNLILDALAKELGVDQDMVLMSSTGVIGEQLPAEKIVNAIPELLENLTEDGLLEVSKAILTTDTREKTKGMRLDLDGTSISLFGMAKGAGMIGPNLGPPHATMLAFIVTDARVRGGLLQELLQDACEKSFNRITVDGDTSTNDTVLVMANGLSGGDVLKDGSDNLFAFKDALDAICMELSRMIVEDGEGATKAVEVVVKGAKSQDDAIKIAQAISNSPLVKTAFFGQDPNWGRVLASAGKTLIPMDESKIKLWIDDHLLVDNGLGLGKEAEERARSAMEKTSFRLILDLGLGKGKASILTTDLSREYVSINADYRS</sequence>
<dbReference type="RefSeq" id="WP_083186525.1">
    <property type="nucleotide sequence ID" value="NZ_MAGO01000001.1"/>
</dbReference>